<organism evidence="1">
    <name type="scientific">Pinguiococcus pyrenoidosus</name>
    <dbReference type="NCBI Taxonomy" id="172671"/>
    <lineage>
        <taxon>Eukaryota</taxon>
        <taxon>Sar</taxon>
        <taxon>Stramenopiles</taxon>
        <taxon>Ochrophyta</taxon>
        <taxon>Pinguiophyceae</taxon>
        <taxon>Pinguiochrysidales</taxon>
        <taxon>Pinguiochrysidaceae</taxon>
        <taxon>Pinguiococcus</taxon>
    </lineage>
</organism>
<gene>
    <name evidence="1" type="ORF">PPYR1160_LOCUS8514</name>
</gene>
<proteinExistence type="predicted"/>
<dbReference type="AlphaFoldDB" id="A0A7R9UAX0"/>
<evidence type="ECO:0000313" key="1">
    <source>
        <dbReference type="EMBL" id="CAD8259013.1"/>
    </source>
</evidence>
<dbReference type="EMBL" id="HBEA01011147">
    <property type="protein sequence ID" value="CAD8259013.1"/>
    <property type="molecule type" value="Transcribed_RNA"/>
</dbReference>
<accession>A0A7R9UAX0</accession>
<sequence length="118" mass="13171">MTDHLRTKDERKARGEVRSVALAQCWRRPHPSAIAFCSDIRSFLLDSAPAGAMHARPALLKIRMAHYRSKRLSCPEGAHCASHLFAESISSVFGGIVFTSIAREQPRNSFPRLHVTFA</sequence>
<protein>
    <submittedName>
        <fullName evidence="1">Uncharacterized protein</fullName>
    </submittedName>
</protein>
<reference evidence="1" key="1">
    <citation type="submission" date="2021-01" db="EMBL/GenBank/DDBJ databases">
        <authorList>
            <person name="Corre E."/>
            <person name="Pelletier E."/>
            <person name="Niang G."/>
            <person name="Scheremetjew M."/>
            <person name="Finn R."/>
            <person name="Kale V."/>
            <person name="Holt S."/>
            <person name="Cochrane G."/>
            <person name="Meng A."/>
            <person name="Brown T."/>
            <person name="Cohen L."/>
        </authorList>
    </citation>
    <scope>NUCLEOTIDE SEQUENCE</scope>
    <source>
        <strain evidence="1">CCMP2078</strain>
    </source>
</reference>
<name>A0A7R9UAX0_9STRA</name>